<sequence length="274" mass="31382">MLVNAPGLGFLDLPISIRNKIYGYLLLPYLEKDVTTINYTLSWPYLDNPSNTTFAGQPQIDPCTCPRADSESQGNHHIYTRYKCVGPEVHFPSEELWVLQAAHGQFNILRPASDAELAARPSVAILQTAKQIHDEALPFLYRERDFFLTTGPCPRGRYQAYTTLQWLKQLTQEARANVEVLTLLVQPYEEDCDVADVEEAYAELGTYIREHLSGFKWLCLDVWDQAVYQAASVFIRLFDKEGVGIVVRQPWCNEEAEIFMSKEAFWNTFEDAEE</sequence>
<comment type="caution">
    <text evidence="1">The sequence shown here is derived from an EMBL/GenBank/DDBJ whole genome shotgun (WGS) entry which is preliminary data.</text>
</comment>
<gene>
    <name evidence="1" type="ORF">OPT61_g7770</name>
</gene>
<evidence type="ECO:0000313" key="2">
    <source>
        <dbReference type="Proteomes" id="UP001153331"/>
    </source>
</evidence>
<reference evidence="1" key="1">
    <citation type="submission" date="2022-11" db="EMBL/GenBank/DDBJ databases">
        <title>Genome Sequence of Boeremia exigua.</title>
        <authorList>
            <person name="Buettner E."/>
        </authorList>
    </citation>
    <scope>NUCLEOTIDE SEQUENCE</scope>
    <source>
        <strain evidence="1">CU02</strain>
    </source>
</reference>
<accession>A0ACC2I0Y5</accession>
<proteinExistence type="predicted"/>
<dbReference type="Proteomes" id="UP001153331">
    <property type="component" value="Unassembled WGS sequence"/>
</dbReference>
<evidence type="ECO:0000313" key="1">
    <source>
        <dbReference type="EMBL" id="KAJ8109007.1"/>
    </source>
</evidence>
<dbReference type="EMBL" id="JAPHNI010000668">
    <property type="protein sequence ID" value="KAJ8109007.1"/>
    <property type="molecule type" value="Genomic_DNA"/>
</dbReference>
<protein>
    <submittedName>
        <fullName evidence="1">Uncharacterized protein</fullName>
    </submittedName>
</protein>
<name>A0ACC2I0Y5_9PLEO</name>
<organism evidence="1 2">
    <name type="scientific">Boeremia exigua</name>
    <dbReference type="NCBI Taxonomy" id="749465"/>
    <lineage>
        <taxon>Eukaryota</taxon>
        <taxon>Fungi</taxon>
        <taxon>Dikarya</taxon>
        <taxon>Ascomycota</taxon>
        <taxon>Pezizomycotina</taxon>
        <taxon>Dothideomycetes</taxon>
        <taxon>Pleosporomycetidae</taxon>
        <taxon>Pleosporales</taxon>
        <taxon>Pleosporineae</taxon>
        <taxon>Didymellaceae</taxon>
        <taxon>Boeremia</taxon>
    </lineage>
</organism>
<keyword evidence="2" id="KW-1185">Reference proteome</keyword>